<organism evidence="4 5">
    <name type="scientific">Qipengyuania vulgaris</name>
    <dbReference type="NCBI Taxonomy" id="291985"/>
    <lineage>
        <taxon>Bacteria</taxon>
        <taxon>Pseudomonadati</taxon>
        <taxon>Pseudomonadota</taxon>
        <taxon>Alphaproteobacteria</taxon>
        <taxon>Sphingomonadales</taxon>
        <taxon>Erythrobacteraceae</taxon>
        <taxon>Qipengyuania</taxon>
    </lineage>
</organism>
<evidence type="ECO:0000259" key="3">
    <source>
        <dbReference type="Pfam" id="PF02463"/>
    </source>
</evidence>
<dbReference type="PANTHER" id="PTHR32114">
    <property type="entry name" value="ABC TRANSPORTER ABCH.3"/>
    <property type="match status" value="1"/>
</dbReference>
<dbReference type="SUPFAM" id="SSF52540">
    <property type="entry name" value="P-loop containing nucleoside triphosphate hydrolases"/>
    <property type="match status" value="1"/>
</dbReference>
<dbReference type="Gene3D" id="3.40.50.300">
    <property type="entry name" value="P-loop containing nucleotide triphosphate hydrolases"/>
    <property type="match status" value="2"/>
</dbReference>
<name>A0A844XTB1_9SPHN</name>
<dbReference type="InterPro" id="IPR003395">
    <property type="entry name" value="RecF/RecN/SMC_N"/>
</dbReference>
<evidence type="ECO:0000313" key="5">
    <source>
        <dbReference type="Proteomes" id="UP000448199"/>
    </source>
</evidence>
<dbReference type="Proteomes" id="UP000448199">
    <property type="component" value="Unassembled WGS sequence"/>
</dbReference>
<feature type="coiled-coil region" evidence="1">
    <location>
        <begin position="399"/>
        <end position="433"/>
    </location>
</feature>
<protein>
    <submittedName>
        <fullName evidence="4">AAA family ATPase</fullName>
    </submittedName>
</protein>
<evidence type="ECO:0000313" key="4">
    <source>
        <dbReference type="EMBL" id="MXO48639.1"/>
    </source>
</evidence>
<keyword evidence="5" id="KW-1185">Reference proteome</keyword>
<accession>A0A844XTB1</accession>
<evidence type="ECO:0000256" key="2">
    <source>
        <dbReference type="SAM" id="MobiDB-lite"/>
    </source>
</evidence>
<feature type="domain" description="RecF/RecN/SMC N-terminal" evidence="3">
    <location>
        <begin position="3"/>
        <end position="668"/>
    </location>
</feature>
<dbReference type="InterPro" id="IPR027417">
    <property type="entry name" value="P-loop_NTPase"/>
</dbReference>
<reference evidence="4 5" key="1">
    <citation type="submission" date="2019-12" db="EMBL/GenBank/DDBJ databases">
        <title>Genomic-based taxomic classification of the family Erythrobacteraceae.</title>
        <authorList>
            <person name="Xu L."/>
        </authorList>
    </citation>
    <scope>NUCLEOTIDE SEQUENCE [LARGE SCALE GENOMIC DNA]</scope>
    <source>
        <strain evidence="4 5">DSM 17792</strain>
    </source>
</reference>
<evidence type="ECO:0000256" key="1">
    <source>
        <dbReference type="SAM" id="Coils"/>
    </source>
</evidence>
<gene>
    <name evidence="4" type="ORF">GRI69_10250</name>
</gene>
<dbReference type="OrthoDB" id="9795626at2"/>
<dbReference type="EMBL" id="WTYC01000005">
    <property type="protein sequence ID" value="MXO48639.1"/>
    <property type="molecule type" value="Genomic_DNA"/>
</dbReference>
<feature type="compositionally biased region" description="Low complexity" evidence="2">
    <location>
        <begin position="283"/>
        <end position="293"/>
    </location>
</feature>
<keyword evidence="1" id="KW-0175">Coiled coil</keyword>
<sequence>MRLKHISIEGFRAFTNYVELNLDADVIVLQGPNGVGKTSLLDAILWCLTGTLERFSEETSPASVYSREGFARVALLLWDGQSELEVIRSVGSEKRSIRVRCGDEEFEGSLAEQKLRESLLPHSDQRSEGQRALDSVLTRGIYLQQDMVRQFVEEDSSTQRFALLSEVVGAGIVIEVQQWLERSRNSWSRTNTARRRDELGPLEKRLAQIDEQLSRLSESSIEQVEGVDARGVAESLHRRSVTLLGTKTIEISSAPESSSQLSRFLKELGAERAKAEREAIVASSLLEQSQESSNTDKSEEDGGSDLQGQEAKLEAEIAQLEKDFALAAREAAAERERFANIAQRSERRAALARLALDELGSHCPVCNQTYDDEITRRHLESMIADANDIAHQATSPSDLQRISRLREDASQKLQEIRSLIRQREDAVREAEARRSMFDARLLDAGIDPKKDLVEQLTQRRDKAMEVMTELDGLISEGENFSLRVLRVGEQRRREELSQERMSVSSQISDLRNTFQSLDKTHELAGDIINGLRGASLAVTQRQVEQIEPIFQRIYSRIDPHPTFRVTQLAASLKNGKGQLSLGVSDPDFDSDPNEPGPLLSSSQLNSYAVSLFLAMNLALPTVNFNVTILDDPLQSLDNLNLLGLVDVLRRFRAHRQIIVSTHEERLVGLLQRKLRPAREGERMITVLFEEWQRDGPKFKSIYSQYVDEEQRVLAA</sequence>
<feature type="region of interest" description="Disordered" evidence="2">
    <location>
        <begin position="282"/>
        <end position="307"/>
    </location>
</feature>
<dbReference type="Pfam" id="PF02463">
    <property type="entry name" value="SMC_N"/>
    <property type="match status" value="1"/>
</dbReference>
<dbReference type="PANTHER" id="PTHR32114:SF2">
    <property type="entry name" value="ABC TRANSPORTER ABCH.3"/>
    <property type="match status" value="1"/>
</dbReference>
<comment type="caution">
    <text evidence="4">The sequence shown here is derived from an EMBL/GenBank/DDBJ whole genome shotgun (WGS) entry which is preliminary data.</text>
</comment>
<proteinExistence type="predicted"/>
<dbReference type="AlphaFoldDB" id="A0A844XTB1"/>
<dbReference type="RefSeq" id="WP_160728200.1">
    <property type="nucleotide sequence ID" value="NZ_WTYC01000005.1"/>
</dbReference>